<accession>A0ABR3RMH0</accession>
<dbReference type="Proteomes" id="UP001521222">
    <property type="component" value="Unassembled WGS sequence"/>
</dbReference>
<dbReference type="InterPro" id="IPR017853">
    <property type="entry name" value="GH"/>
</dbReference>
<sequence length="582" mass="62443">MVRSLSAGVVAGLGNIALPLLSFSQHALAQSLSLSPSSSAPDGASEYLDASFAGFGIEPSNLFSFTGHDTANTFSVKLLQNLADYSGAPPHIRLGGNTQDYMLYDADYTDYGWKSNPSSTAQGNIAADSMIIGPGYFKALNRFPKDTPVTYGLNLAYMEDDWEDRITATAQAAVDGMTNVKLYSFEIGNEPDLWLQNTFRTAPWTGQVYTTQFLDRAEAVYTKVLQPAGLPSSFFESPATASTIGTTFEISQLVSDGLMEGRNGDNYLTVWNQHDYFYFIGVTATPITLNDLMQFDQTDTQFAYWEKQVKIGLKTGLPYVLREMSSIGPIGMSGVSDAFGASLWTLNFLLYAASLDISSVQMHMTDNSNASAWQPIEQYGRAPFVRTLYYAHAAMAQIVGNGNGTTQIASMSTSNVGSSYDGRIRAYSMYAHDSLQAVILLNGKQANESTSNKGSFTFTVNFGSSNANKDVYLSYLTADGADSQTGATWNGMTYSDTTGESSVVDSTVHTVTLDGSGKGTIPVRDSQAVVANIGWQIGSTAVLKSDGSTARKSNASPRNAPTAFTAVCAMIATTFALLAFSA</sequence>
<protein>
    <recommendedName>
        <fullName evidence="1">Beta-glucuronidase C-terminal domain-containing protein</fullName>
    </recommendedName>
</protein>
<name>A0ABR3RMH0_9PLEO</name>
<dbReference type="EMBL" id="JAKIXB020000009">
    <property type="protein sequence ID" value="KAL1605635.1"/>
    <property type="molecule type" value="Genomic_DNA"/>
</dbReference>
<feature type="domain" description="Beta-glucuronidase C-terminal" evidence="1">
    <location>
        <begin position="426"/>
        <end position="530"/>
    </location>
</feature>
<dbReference type="PANTHER" id="PTHR36183">
    <property type="entry name" value="BETA-GLUCURONIDASE"/>
    <property type="match status" value="1"/>
</dbReference>
<dbReference type="InterPro" id="IPR031728">
    <property type="entry name" value="GlcAase_C"/>
</dbReference>
<dbReference type="PANTHER" id="PTHR36183:SF2">
    <property type="entry name" value="BETA-GLUCURONIDASE C-TERMINAL DOMAIN-CONTAINING PROTEIN"/>
    <property type="match status" value="1"/>
</dbReference>
<organism evidence="2 3">
    <name type="scientific">Nothophoma quercina</name>
    <dbReference type="NCBI Taxonomy" id="749835"/>
    <lineage>
        <taxon>Eukaryota</taxon>
        <taxon>Fungi</taxon>
        <taxon>Dikarya</taxon>
        <taxon>Ascomycota</taxon>
        <taxon>Pezizomycotina</taxon>
        <taxon>Dothideomycetes</taxon>
        <taxon>Pleosporomycetidae</taxon>
        <taxon>Pleosporales</taxon>
        <taxon>Pleosporineae</taxon>
        <taxon>Didymellaceae</taxon>
        <taxon>Nothophoma</taxon>
    </lineage>
</organism>
<dbReference type="Gene3D" id="3.20.20.80">
    <property type="entry name" value="Glycosidases"/>
    <property type="match status" value="1"/>
</dbReference>
<gene>
    <name evidence="2" type="ORF">SLS59_003437</name>
</gene>
<dbReference type="SUPFAM" id="SSF51445">
    <property type="entry name" value="(Trans)glycosidases"/>
    <property type="match status" value="1"/>
</dbReference>
<dbReference type="InterPro" id="IPR052974">
    <property type="entry name" value="GH79_Enzymes"/>
</dbReference>
<evidence type="ECO:0000313" key="2">
    <source>
        <dbReference type="EMBL" id="KAL1605635.1"/>
    </source>
</evidence>
<proteinExistence type="predicted"/>
<dbReference type="Pfam" id="PF16862">
    <property type="entry name" value="Glyco_hydro_79C"/>
    <property type="match status" value="1"/>
</dbReference>
<reference evidence="2 3" key="1">
    <citation type="submission" date="2024-02" db="EMBL/GenBank/DDBJ databases">
        <title>De novo assembly and annotation of 12 fungi associated with fruit tree decline syndrome in Ontario, Canada.</title>
        <authorList>
            <person name="Sulman M."/>
            <person name="Ellouze W."/>
            <person name="Ilyukhin E."/>
        </authorList>
    </citation>
    <scope>NUCLEOTIDE SEQUENCE [LARGE SCALE GENOMIC DNA]</scope>
    <source>
        <strain evidence="2 3">M97-236</strain>
    </source>
</reference>
<comment type="caution">
    <text evidence="2">The sequence shown here is derived from an EMBL/GenBank/DDBJ whole genome shotgun (WGS) entry which is preliminary data.</text>
</comment>
<evidence type="ECO:0000259" key="1">
    <source>
        <dbReference type="Pfam" id="PF16862"/>
    </source>
</evidence>
<keyword evidence="3" id="KW-1185">Reference proteome</keyword>
<evidence type="ECO:0000313" key="3">
    <source>
        <dbReference type="Proteomes" id="UP001521222"/>
    </source>
</evidence>